<protein>
    <recommendedName>
        <fullName evidence="4">Pentapeptide repeat-containing protein</fullName>
    </recommendedName>
</protein>
<comment type="caution">
    <text evidence="2">The sequence shown here is derived from an EMBL/GenBank/DDBJ whole genome shotgun (WGS) entry which is preliminary data.</text>
</comment>
<reference evidence="2 3" key="1">
    <citation type="journal article" date="2024" name="Int. J. Syst. Evol. Microbiol.">
        <title>Lacrimispora brassicae sp. nov. isolated from fermented cabbage, and proposal of Clostridium indicum Gundawar et al. 2019 and Clostridium methoxybenzovorans Mechichi et al. 1999 as heterotypic synonyms of Lacrimispora amygdalina (Parshina et al. 2003) Haas and Blanchard 2020 and Lacrimispora indolis (McClung and McCoy 1957) Haas and Blanchard 2020, respectively.</title>
        <authorList>
            <person name="Kobayashi H."/>
            <person name="Tanizawa Y."/>
            <person name="Sakamoto M."/>
            <person name="Ohkuma M."/>
            <person name="Tohno M."/>
        </authorList>
    </citation>
    <scope>NUCLEOTIDE SEQUENCE [LARGE SCALE GENOMIC DNA]</scope>
    <source>
        <strain evidence="2 3">DSM 12857</strain>
    </source>
</reference>
<dbReference type="EMBL" id="BRPJ01000031">
    <property type="protein sequence ID" value="GLB29813.1"/>
    <property type="molecule type" value="Genomic_DNA"/>
</dbReference>
<evidence type="ECO:0000256" key="1">
    <source>
        <dbReference type="ARBA" id="ARBA00022737"/>
    </source>
</evidence>
<name>A0ABQ5M4C0_9FIRM</name>
<dbReference type="Pfam" id="PF13599">
    <property type="entry name" value="Pentapeptide_4"/>
    <property type="match status" value="1"/>
</dbReference>
<dbReference type="SUPFAM" id="SSF141571">
    <property type="entry name" value="Pentapeptide repeat-like"/>
    <property type="match status" value="1"/>
</dbReference>
<dbReference type="Proteomes" id="UP001419084">
    <property type="component" value="Unassembled WGS sequence"/>
</dbReference>
<dbReference type="InterPro" id="IPR001646">
    <property type="entry name" value="5peptide_repeat"/>
</dbReference>
<sequence length="323" mass="38489">MTRQEALSAFQDEELCLFEEKKEQFIVGLEEKAEEFSVSVRQVLSVLRKEIVKKKKEKIMFIYFSLLRADMLNDHYQVLVRAMDANWHMDEDAAETTFSIDYLFEPVKELKEKLELDRRKYMGKVNSYDVVNMIQDCAMEWNQILSLQLHYMFRDMEENEDFAQIPKHSTWGIYWGEYRDESELVAFADREKKEQKDWDRCLRLSKEQEEVMINKFWYEADLKDSDCSNKLLLFSQFENCDLTGVCFDGADLTGVQFRNCIIKKCSFINATMRQSDFSNCTWEENDFTGADVENAVFQEKDIPFLHLDPQQLQVIFVDRREME</sequence>
<evidence type="ECO:0000313" key="2">
    <source>
        <dbReference type="EMBL" id="GLB29813.1"/>
    </source>
</evidence>
<organism evidence="2 3">
    <name type="scientific">Lacrimispora amygdalina</name>
    <dbReference type="NCBI Taxonomy" id="253257"/>
    <lineage>
        <taxon>Bacteria</taxon>
        <taxon>Bacillati</taxon>
        <taxon>Bacillota</taxon>
        <taxon>Clostridia</taxon>
        <taxon>Lachnospirales</taxon>
        <taxon>Lachnospiraceae</taxon>
        <taxon>Lacrimispora</taxon>
    </lineage>
</organism>
<dbReference type="PANTHER" id="PTHR47485:SF1">
    <property type="entry name" value="THYLAKOID LUMENAL 17.4 KDA PROTEIN, CHLOROPLASTIC"/>
    <property type="match status" value="1"/>
</dbReference>
<evidence type="ECO:0000313" key="3">
    <source>
        <dbReference type="Proteomes" id="UP001419084"/>
    </source>
</evidence>
<evidence type="ECO:0008006" key="4">
    <source>
        <dbReference type="Google" id="ProtNLM"/>
    </source>
</evidence>
<dbReference type="RefSeq" id="WP_346065071.1">
    <property type="nucleotide sequence ID" value="NZ_BRPJ01000031.1"/>
</dbReference>
<dbReference type="Gene3D" id="2.160.20.80">
    <property type="entry name" value="E3 ubiquitin-protein ligase SopA"/>
    <property type="match status" value="1"/>
</dbReference>
<gene>
    <name evidence="2" type="ORF">LAD12857_17360</name>
</gene>
<dbReference type="PANTHER" id="PTHR47485">
    <property type="entry name" value="THYLAKOID LUMENAL 17.4 KDA PROTEIN, CHLOROPLASTIC"/>
    <property type="match status" value="1"/>
</dbReference>
<proteinExistence type="predicted"/>
<accession>A0ABQ5M4C0</accession>
<keyword evidence="1" id="KW-0677">Repeat</keyword>
<keyword evidence="3" id="KW-1185">Reference proteome</keyword>